<comment type="caution">
    <text evidence="7">The sequence shown here is derived from an EMBL/GenBank/DDBJ whole genome shotgun (WGS) entry which is preliminary data.</text>
</comment>
<feature type="transmembrane region" description="Helical" evidence="6">
    <location>
        <begin position="309"/>
        <end position="333"/>
    </location>
</feature>
<name>A0A834Z2C4_TETSI</name>
<evidence type="ECO:0000256" key="5">
    <source>
        <dbReference type="ARBA" id="ARBA00023136"/>
    </source>
</evidence>
<dbReference type="GO" id="GO:0016020">
    <property type="term" value="C:membrane"/>
    <property type="evidence" value="ECO:0007669"/>
    <property type="project" value="UniProtKB-SubCell"/>
</dbReference>
<feature type="transmembrane region" description="Helical" evidence="6">
    <location>
        <begin position="205"/>
        <end position="227"/>
    </location>
</feature>
<organism evidence="7 8">
    <name type="scientific">Tetracentron sinense</name>
    <name type="common">Spur-leaf</name>
    <dbReference type="NCBI Taxonomy" id="13715"/>
    <lineage>
        <taxon>Eukaryota</taxon>
        <taxon>Viridiplantae</taxon>
        <taxon>Streptophyta</taxon>
        <taxon>Embryophyta</taxon>
        <taxon>Tracheophyta</taxon>
        <taxon>Spermatophyta</taxon>
        <taxon>Magnoliopsida</taxon>
        <taxon>Trochodendrales</taxon>
        <taxon>Trochodendraceae</taxon>
        <taxon>Tetracentron</taxon>
    </lineage>
</organism>
<feature type="transmembrane region" description="Helical" evidence="6">
    <location>
        <begin position="68"/>
        <end position="92"/>
    </location>
</feature>
<dbReference type="Pfam" id="PF01554">
    <property type="entry name" value="MatE"/>
    <property type="match status" value="2"/>
</dbReference>
<dbReference type="Proteomes" id="UP000655225">
    <property type="component" value="Unassembled WGS sequence"/>
</dbReference>
<sequence>MDNRMNDKLLESDNEDNKDLKGRVWRESKMLWRIAFPAIITRVSSFGILVVTQAFIGHIGESELASYALVQSLIVRFLNGILLGMASALDTLCGQAFGARQYHMMGIYLQRSWIVLLTTGIIFLPLLIFTTPIFRLLGEEEELSTVAGTISIWFLPIVPYFIFSMTMQMYLQAQLKNMIIGWLSTASIIIHVILSWLFVDKLNLGIPGAMGALIISTWSMLIGEFVYVFGGWCPDTWTGFSKAAFSELWPVVKLSLSSGVMLCLELWYNSILVLLAGYMKNAEIAISAFSICVRVANELGRGDTKAAKFSIKVISCTSLGIGVLFWIFFLFFGNSISYVFTSNAEIAKAVSSLSVLLAFSVLLNSVQPVLTGKCLFYFLRVAIGAGWQSVVAYVNIACYYLIGIPLGILLGYVADLEIRGIWIGMICGVALQTLVLIYITWRTNWDEQVNKASERLNRWFLPPSEESNENSNHA</sequence>
<dbReference type="AlphaFoldDB" id="A0A834Z2C4"/>
<keyword evidence="4 6" id="KW-1133">Transmembrane helix</keyword>
<evidence type="ECO:0000256" key="6">
    <source>
        <dbReference type="RuleBase" id="RU004914"/>
    </source>
</evidence>
<evidence type="ECO:0000256" key="1">
    <source>
        <dbReference type="ARBA" id="ARBA00004141"/>
    </source>
</evidence>
<feature type="transmembrane region" description="Helical" evidence="6">
    <location>
        <begin position="113"/>
        <end position="134"/>
    </location>
</feature>
<feature type="transmembrane region" description="Helical" evidence="6">
    <location>
        <begin position="146"/>
        <end position="167"/>
    </location>
</feature>
<evidence type="ECO:0000256" key="4">
    <source>
        <dbReference type="ARBA" id="ARBA00022989"/>
    </source>
</evidence>
<dbReference type="OMA" id="EIYPWTI"/>
<dbReference type="OrthoDB" id="2126698at2759"/>
<proteinExistence type="inferred from homology"/>
<dbReference type="CDD" id="cd13132">
    <property type="entry name" value="MATE_eukaryotic"/>
    <property type="match status" value="1"/>
</dbReference>
<reference evidence="7 8" key="1">
    <citation type="submission" date="2020-04" db="EMBL/GenBank/DDBJ databases">
        <title>Plant Genome Project.</title>
        <authorList>
            <person name="Zhang R.-G."/>
        </authorList>
    </citation>
    <scope>NUCLEOTIDE SEQUENCE [LARGE SCALE GENOMIC DNA]</scope>
    <source>
        <strain evidence="7">YNK0</strain>
        <tissue evidence="7">Leaf</tissue>
    </source>
</reference>
<comment type="subcellular location">
    <subcellularLocation>
        <location evidence="1">Membrane</location>
        <topology evidence="1">Multi-pass membrane protein</topology>
    </subcellularLocation>
</comment>
<keyword evidence="5 6" id="KW-0472">Membrane</keyword>
<dbReference type="EMBL" id="JABCRI010000011">
    <property type="protein sequence ID" value="KAF8398085.1"/>
    <property type="molecule type" value="Genomic_DNA"/>
</dbReference>
<feature type="transmembrane region" description="Helical" evidence="6">
    <location>
        <begin position="31"/>
        <end position="56"/>
    </location>
</feature>
<feature type="transmembrane region" description="Helical" evidence="6">
    <location>
        <begin position="179"/>
        <end position="199"/>
    </location>
</feature>
<evidence type="ECO:0000313" key="7">
    <source>
        <dbReference type="EMBL" id="KAF8398085.1"/>
    </source>
</evidence>
<keyword evidence="3 6" id="KW-0812">Transmembrane</keyword>
<protein>
    <recommendedName>
        <fullName evidence="6">Protein DETOXIFICATION</fullName>
    </recommendedName>
    <alternativeName>
        <fullName evidence="6">Multidrug and toxic compound extrusion protein</fullName>
    </alternativeName>
</protein>
<dbReference type="PANTHER" id="PTHR11206">
    <property type="entry name" value="MULTIDRUG RESISTANCE PROTEIN"/>
    <property type="match status" value="1"/>
</dbReference>
<feature type="transmembrane region" description="Helical" evidence="6">
    <location>
        <begin position="353"/>
        <end position="378"/>
    </location>
</feature>
<keyword evidence="8" id="KW-1185">Reference proteome</keyword>
<comment type="similarity">
    <text evidence="2 6">Belongs to the multi antimicrobial extrusion (MATE) (TC 2.A.66.1) family.</text>
</comment>
<dbReference type="GO" id="GO:0042910">
    <property type="term" value="F:xenobiotic transmembrane transporter activity"/>
    <property type="evidence" value="ECO:0007669"/>
    <property type="project" value="InterPro"/>
</dbReference>
<dbReference type="GO" id="GO:1990961">
    <property type="term" value="P:xenobiotic detoxification by transmembrane export across the plasma membrane"/>
    <property type="evidence" value="ECO:0007669"/>
    <property type="project" value="InterPro"/>
</dbReference>
<evidence type="ECO:0000313" key="8">
    <source>
        <dbReference type="Proteomes" id="UP000655225"/>
    </source>
</evidence>
<dbReference type="GO" id="GO:0015297">
    <property type="term" value="F:antiporter activity"/>
    <property type="evidence" value="ECO:0007669"/>
    <property type="project" value="InterPro"/>
</dbReference>
<feature type="transmembrane region" description="Helical" evidence="6">
    <location>
        <begin position="420"/>
        <end position="441"/>
    </location>
</feature>
<feature type="transmembrane region" description="Helical" evidence="6">
    <location>
        <begin position="390"/>
        <end position="414"/>
    </location>
</feature>
<accession>A0A834Z2C4</accession>
<dbReference type="InterPro" id="IPR002528">
    <property type="entry name" value="MATE_fam"/>
</dbReference>
<evidence type="ECO:0000256" key="2">
    <source>
        <dbReference type="ARBA" id="ARBA00010199"/>
    </source>
</evidence>
<evidence type="ECO:0000256" key="3">
    <source>
        <dbReference type="ARBA" id="ARBA00022692"/>
    </source>
</evidence>
<dbReference type="InterPro" id="IPR045069">
    <property type="entry name" value="MATE_euk"/>
</dbReference>
<gene>
    <name evidence="7" type="ORF">HHK36_017011</name>
</gene>